<feature type="domain" description="Helicase ATP-binding" evidence="6">
    <location>
        <begin position="47"/>
        <end position="225"/>
    </location>
</feature>
<dbReference type="InterPro" id="IPR001650">
    <property type="entry name" value="Helicase_C-like"/>
</dbReference>
<dbReference type="GO" id="GO:0003724">
    <property type="term" value="F:RNA helicase activity"/>
    <property type="evidence" value="ECO:0007669"/>
    <property type="project" value="TreeGrafter"/>
</dbReference>
<dbReference type="SMART" id="SM00487">
    <property type="entry name" value="DEXDc"/>
    <property type="match status" value="1"/>
</dbReference>
<dbReference type="GO" id="GO:0003723">
    <property type="term" value="F:RNA binding"/>
    <property type="evidence" value="ECO:0007669"/>
    <property type="project" value="TreeGrafter"/>
</dbReference>
<dbReference type="EC" id="3.6.4.13" evidence="1"/>
<protein>
    <recommendedName>
        <fullName evidence="1">RNA helicase</fullName>
        <ecNumber evidence="1">3.6.4.13</ecNumber>
    </recommendedName>
</protein>
<sequence>MNLRLIQRRWYTSTSFKQLGLSLSTCQRLQTQFHVTQPTRAQQEFIPHLLEGKRDLLLRDATGTGKSFGIALSLASLVSATSGCVHSLYIAPNQELATQIGQWIQQLTPHAHQVQVIATNLTEQPSITHTVVGTPNRLLEYINQGQLPVHALDRLILDEADQAFALPRKYAPLREKERRARHPKPAEQLLEKIKHGKHQTVITSATLNRPLRFFLSQRGFVRDPLFVDLQTTTVGVKHHCLLVSDDRIRNIRPELIKQDLDVKQKLDFDDTDDRLIESIATLHEIESVSHGILFIDSTISVEAIKERLAEYQVQALDIKEYSSLGPQPGALWVATEFTARGVDIPGASHVFILGKPSSTAAYLHMAGRTGRLGPSGFSQGKVFSLVRDQGWTEAKMKNMFELLNIPVEHYEFVE</sequence>
<evidence type="ECO:0000256" key="3">
    <source>
        <dbReference type="ARBA" id="ARBA00022801"/>
    </source>
</evidence>
<dbReference type="EMBL" id="KV921855">
    <property type="protein sequence ID" value="ORE11638.1"/>
    <property type="molecule type" value="Genomic_DNA"/>
</dbReference>
<keyword evidence="4" id="KW-0347">Helicase</keyword>
<evidence type="ECO:0000256" key="2">
    <source>
        <dbReference type="ARBA" id="ARBA00022741"/>
    </source>
</evidence>
<dbReference type="InterPro" id="IPR027417">
    <property type="entry name" value="P-loop_NTPase"/>
</dbReference>
<evidence type="ECO:0000256" key="1">
    <source>
        <dbReference type="ARBA" id="ARBA00012552"/>
    </source>
</evidence>
<accession>A0A1X0RIC7</accession>
<keyword evidence="3 8" id="KW-0378">Hydrolase</keyword>
<dbReference type="InterPro" id="IPR011545">
    <property type="entry name" value="DEAD/DEAH_box_helicase_dom"/>
</dbReference>
<dbReference type="InterPro" id="IPR050547">
    <property type="entry name" value="DEAD_box_RNA_helicases"/>
</dbReference>
<reference evidence="8" key="1">
    <citation type="journal article" date="2016" name="Proc. Natl. Acad. Sci. U.S.A.">
        <title>Lipid metabolic changes in an early divergent fungus govern the establishment of a mutualistic symbiosis with endobacteria.</title>
        <authorList>
            <person name="Lastovetsky O.A."/>
            <person name="Gaspar M.L."/>
            <person name="Mondo S.J."/>
            <person name="LaButti K.M."/>
            <person name="Sandor L."/>
            <person name="Grigoriev I.V."/>
            <person name="Henry S.A."/>
            <person name="Pawlowska T.E."/>
        </authorList>
    </citation>
    <scope>NUCLEOTIDE SEQUENCE [LARGE SCALE GENOMIC DNA]</scope>
    <source>
        <strain evidence="8">ATCC 52814</strain>
    </source>
</reference>
<dbReference type="PANTHER" id="PTHR47963:SF8">
    <property type="entry name" value="ATP-DEPENDENT RNA HELICASE DEAD"/>
    <property type="match status" value="1"/>
</dbReference>
<gene>
    <name evidence="8" type="ORF">BCV72DRAFT_300628</name>
</gene>
<organism evidence="8">
    <name type="scientific">Rhizopus microsporus var. microsporus</name>
    <dbReference type="NCBI Taxonomy" id="86635"/>
    <lineage>
        <taxon>Eukaryota</taxon>
        <taxon>Fungi</taxon>
        <taxon>Fungi incertae sedis</taxon>
        <taxon>Mucoromycota</taxon>
        <taxon>Mucoromycotina</taxon>
        <taxon>Mucoromycetes</taxon>
        <taxon>Mucorales</taxon>
        <taxon>Mucorineae</taxon>
        <taxon>Rhizopodaceae</taxon>
        <taxon>Rhizopus</taxon>
    </lineage>
</organism>
<dbReference type="SMART" id="SM00490">
    <property type="entry name" value="HELICc"/>
    <property type="match status" value="1"/>
</dbReference>
<dbReference type="InterPro" id="IPR014001">
    <property type="entry name" value="Helicase_ATP-bd"/>
</dbReference>
<dbReference type="Pfam" id="PF00271">
    <property type="entry name" value="Helicase_C"/>
    <property type="match status" value="1"/>
</dbReference>
<dbReference type="PROSITE" id="PS51194">
    <property type="entry name" value="HELICASE_CTER"/>
    <property type="match status" value="1"/>
</dbReference>
<keyword evidence="5" id="KW-0067">ATP-binding</keyword>
<dbReference type="GO" id="GO:0016787">
    <property type="term" value="F:hydrolase activity"/>
    <property type="evidence" value="ECO:0007669"/>
    <property type="project" value="UniProtKB-KW"/>
</dbReference>
<dbReference type="GO" id="GO:0005524">
    <property type="term" value="F:ATP binding"/>
    <property type="evidence" value="ECO:0007669"/>
    <property type="project" value="UniProtKB-KW"/>
</dbReference>
<dbReference type="Pfam" id="PF00270">
    <property type="entry name" value="DEAD"/>
    <property type="match status" value="1"/>
</dbReference>
<keyword evidence="2" id="KW-0547">Nucleotide-binding</keyword>
<dbReference type="AlphaFoldDB" id="A0A1X0RIC7"/>
<feature type="domain" description="Helicase C-terminal" evidence="7">
    <location>
        <begin position="243"/>
        <end position="414"/>
    </location>
</feature>
<evidence type="ECO:0000256" key="5">
    <source>
        <dbReference type="ARBA" id="ARBA00022840"/>
    </source>
</evidence>
<proteinExistence type="predicted"/>
<evidence type="ECO:0000256" key="4">
    <source>
        <dbReference type="ARBA" id="ARBA00022806"/>
    </source>
</evidence>
<evidence type="ECO:0000313" key="8">
    <source>
        <dbReference type="EMBL" id="ORE11638.1"/>
    </source>
</evidence>
<dbReference type="VEuPathDB" id="FungiDB:BCV72DRAFT_300628"/>
<evidence type="ECO:0000259" key="6">
    <source>
        <dbReference type="PROSITE" id="PS51192"/>
    </source>
</evidence>
<evidence type="ECO:0000259" key="7">
    <source>
        <dbReference type="PROSITE" id="PS51194"/>
    </source>
</evidence>
<name>A0A1X0RIC7_RHIZD</name>
<dbReference type="Proteomes" id="UP000242414">
    <property type="component" value="Unassembled WGS sequence"/>
</dbReference>
<dbReference type="SUPFAM" id="SSF52540">
    <property type="entry name" value="P-loop containing nucleoside triphosphate hydrolases"/>
    <property type="match status" value="1"/>
</dbReference>
<dbReference type="PROSITE" id="PS51192">
    <property type="entry name" value="HELICASE_ATP_BIND_1"/>
    <property type="match status" value="1"/>
</dbReference>
<dbReference type="Gene3D" id="3.40.50.300">
    <property type="entry name" value="P-loop containing nucleotide triphosphate hydrolases"/>
    <property type="match status" value="2"/>
</dbReference>
<dbReference type="OrthoDB" id="10256233at2759"/>
<dbReference type="PANTHER" id="PTHR47963">
    <property type="entry name" value="DEAD-BOX ATP-DEPENDENT RNA HELICASE 47, MITOCHONDRIAL"/>
    <property type="match status" value="1"/>
</dbReference>